<feature type="transmembrane region" description="Helical" evidence="1">
    <location>
        <begin position="102"/>
        <end position="122"/>
    </location>
</feature>
<gene>
    <name evidence="3" type="ORF">ABID21_000048</name>
</gene>
<evidence type="ECO:0000259" key="2">
    <source>
        <dbReference type="Pfam" id="PF01569"/>
    </source>
</evidence>
<keyword evidence="1" id="KW-0812">Transmembrane</keyword>
<feature type="transmembrane region" description="Helical" evidence="1">
    <location>
        <begin position="184"/>
        <end position="205"/>
    </location>
</feature>
<dbReference type="InterPro" id="IPR000326">
    <property type="entry name" value="PAP2/HPO"/>
</dbReference>
<dbReference type="SUPFAM" id="SSF48317">
    <property type="entry name" value="Acid phosphatase/Vanadium-dependent haloperoxidase"/>
    <property type="match status" value="1"/>
</dbReference>
<feature type="transmembrane region" description="Helical" evidence="1">
    <location>
        <begin position="159"/>
        <end position="177"/>
    </location>
</feature>
<feature type="domain" description="Phosphatidic acid phosphatase type 2/haloperoxidase" evidence="2">
    <location>
        <begin position="109"/>
        <end position="230"/>
    </location>
</feature>
<evidence type="ECO:0000256" key="1">
    <source>
        <dbReference type="SAM" id="Phobius"/>
    </source>
</evidence>
<feature type="transmembrane region" description="Helical" evidence="1">
    <location>
        <begin position="211"/>
        <end position="231"/>
    </location>
</feature>
<reference evidence="3 4" key="1">
    <citation type="submission" date="2024-06" db="EMBL/GenBank/DDBJ databases">
        <title>Genomic Encyclopedia of Type Strains, Phase IV (KMG-IV): sequencing the most valuable type-strain genomes for metagenomic binning, comparative biology and taxonomic classification.</title>
        <authorList>
            <person name="Goeker M."/>
        </authorList>
    </citation>
    <scope>NUCLEOTIDE SEQUENCE [LARGE SCALE GENOMIC DNA]</scope>
    <source>
        <strain evidence="3 4">DSM 105042</strain>
    </source>
</reference>
<accession>A0ABV2H0A2</accession>
<organism evidence="3 4">
    <name type="scientific">Pseudorhizobium tarimense</name>
    <dbReference type="NCBI Taxonomy" id="1079109"/>
    <lineage>
        <taxon>Bacteria</taxon>
        <taxon>Pseudomonadati</taxon>
        <taxon>Pseudomonadota</taxon>
        <taxon>Alphaproteobacteria</taxon>
        <taxon>Hyphomicrobiales</taxon>
        <taxon>Rhizobiaceae</taxon>
        <taxon>Rhizobium/Agrobacterium group</taxon>
        <taxon>Pseudorhizobium</taxon>
    </lineage>
</organism>
<dbReference type="Gene3D" id="1.20.144.10">
    <property type="entry name" value="Phosphatidic acid phosphatase type 2/haloperoxidase"/>
    <property type="match status" value="1"/>
</dbReference>
<feature type="transmembrane region" description="Helical" evidence="1">
    <location>
        <begin position="20"/>
        <end position="40"/>
    </location>
</feature>
<sequence length="296" mass="32398">MTYVLISEQARRGTFVEKPLLLAALFTSTVSLVFLTFPQIDIAFSDLFYVEGLGFTADKVEALQTFRAIGQYFPLTLSIVMLVGLILKLSYPSRPCLFPPRFAVYFASLFLLGPGLLVNGILKPLIDRPRPRHVLEFGGAKDFLPVWTMGGEFYDDRSFVSGEAAVVVCLIPLALFVPAVWRRCVFVLLSIFAAGISLNRIAFGAHFLSDVLIAAGLMGMLSIGLWYLIYARPGGQSCEIKLDAELSRIGFALQRQRGTAVRGVRGGFAQALSTLPPISASLKPKVRRSASRPSEA</sequence>
<protein>
    <submittedName>
        <fullName evidence="3">Membrane-associated phospholipid phosphatase</fullName>
    </submittedName>
</protein>
<comment type="caution">
    <text evidence="3">The sequence shown here is derived from an EMBL/GenBank/DDBJ whole genome shotgun (WGS) entry which is preliminary data.</text>
</comment>
<keyword evidence="1" id="KW-0472">Membrane</keyword>
<name>A0ABV2H0A2_9HYPH</name>
<dbReference type="EMBL" id="JBEPLJ010000001">
    <property type="protein sequence ID" value="MET3583956.1"/>
    <property type="molecule type" value="Genomic_DNA"/>
</dbReference>
<evidence type="ECO:0000313" key="3">
    <source>
        <dbReference type="EMBL" id="MET3583956.1"/>
    </source>
</evidence>
<dbReference type="InterPro" id="IPR036938">
    <property type="entry name" value="PAP2/HPO_sf"/>
</dbReference>
<dbReference type="Pfam" id="PF01569">
    <property type="entry name" value="PAP2"/>
    <property type="match status" value="1"/>
</dbReference>
<keyword evidence="4" id="KW-1185">Reference proteome</keyword>
<keyword evidence="1" id="KW-1133">Transmembrane helix</keyword>
<evidence type="ECO:0000313" key="4">
    <source>
        <dbReference type="Proteomes" id="UP001549031"/>
    </source>
</evidence>
<proteinExistence type="predicted"/>
<dbReference type="RefSeq" id="WP_247242021.1">
    <property type="nucleotide sequence ID" value="NZ_JALJRA010000001.1"/>
</dbReference>
<dbReference type="Proteomes" id="UP001549031">
    <property type="component" value="Unassembled WGS sequence"/>
</dbReference>
<feature type="transmembrane region" description="Helical" evidence="1">
    <location>
        <begin position="72"/>
        <end position="90"/>
    </location>
</feature>